<comment type="caution">
    <text evidence="1">The sequence shown here is derived from an EMBL/GenBank/DDBJ whole genome shotgun (WGS) entry which is preliminary data.</text>
</comment>
<dbReference type="Proteomes" id="UP000197535">
    <property type="component" value="Unassembled WGS sequence"/>
</dbReference>
<sequence>MPGMALARARNVKTTNDFMDIAMLGLNVDIIIDVTGVPVVREKLREYLQATANGHTIIMHEMIAVLMMSLSQNKLVTTKHNQVDYA</sequence>
<organism evidence="1 2">
    <name type="scientific">Noviherbaspirillum denitrificans</name>
    <dbReference type="NCBI Taxonomy" id="1968433"/>
    <lineage>
        <taxon>Bacteria</taxon>
        <taxon>Pseudomonadati</taxon>
        <taxon>Pseudomonadota</taxon>
        <taxon>Betaproteobacteria</taxon>
        <taxon>Burkholderiales</taxon>
        <taxon>Oxalobacteraceae</taxon>
        <taxon>Noviherbaspirillum</taxon>
    </lineage>
</organism>
<name>A0A254TEL2_9BURK</name>
<keyword evidence="2" id="KW-1185">Reference proteome</keyword>
<reference evidence="1 2" key="1">
    <citation type="submission" date="2016-02" db="EMBL/GenBank/DDBJ databases">
        <authorList>
            <person name="Wen L."/>
            <person name="He K."/>
            <person name="Yang H."/>
        </authorList>
    </citation>
    <scope>NUCLEOTIDE SEQUENCE [LARGE SCALE GENOMIC DNA]</scope>
    <source>
        <strain evidence="1 2">TSA40</strain>
    </source>
</reference>
<dbReference type="EMBL" id="LSTO01000001">
    <property type="protein sequence ID" value="OWW19762.1"/>
    <property type="molecule type" value="Genomic_DNA"/>
</dbReference>
<evidence type="ECO:0000313" key="2">
    <source>
        <dbReference type="Proteomes" id="UP000197535"/>
    </source>
</evidence>
<gene>
    <name evidence="1" type="ORF">AYR66_09850</name>
</gene>
<dbReference type="AlphaFoldDB" id="A0A254TEL2"/>
<proteinExistence type="predicted"/>
<accession>A0A254TEL2</accession>
<evidence type="ECO:0000313" key="1">
    <source>
        <dbReference type="EMBL" id="OWW19762.1"/>
    </source>
</evidence>
<protein>
    <submittedName>
        <fullName evidence="1">Uncharacterized protein</fullName>
    </submittedName>
</protein>